<sequence>MIKAAQRLLQDSGEDLSKPILLRTPNLHARASGSAITSFVVESLQRIGLKLEVNTEPNRPEYARQVGLEKAIGDMALFNSSPHSTIRVLDE</sequence>
<reference evidence="1 2" key="1">
    <citation type="journal article" date="2014" name="Genome Announc.">
        <title>Draft genome sequence of Sclerotinia borealis, a psychrophilic plant pathogenic fungus.</title>
        <authorList>
            <person name="Mardanov A.V."/>
            <person name="Beletsky A.V."/>
            <person name="Kadnikov V.V."/>
            <person name="Ignatov A.N."/>
            <person name="Ravin N.V."/>
        </authorList>
    </citation>
    <scope>NUCLEOTIDE SEQUENCE [LARGE SCALE GENOMIC DNA]</scope>
    <source>
        <strain evidence="2">F-4157</strain>
    </source>
</reference>
<protein>
    <submittedName>
        <fullName evidence="1">Uncharacterized protein</fullName>
    </submittedName>
</protein>
<evidence type="ECO:0000313" key="2">
    <source>
        <dbReference type="Proteomes" id="UP000019487"/>
    </source>
</evidence>
<comment type="caution">
    <text evidence="1">The sequence shown here is derived from an EMBL/GenBank/DDBJ whole genome shotgun (WGS) entry which is preliminary data.</text>
</comment>
<dbReference type="HOGENOM" id="CLU_2428333_0_0_1"/>
<dbReference type="OrthoDB" id="3472756at2759"/>
<dbReference type="Proteomes" id="UP000019487">
    <property type="component" value="Unassembled WGS sequence"/>
</dbReference>
<proteinExistence type="predicted"/>
<gene>
    <name evidence="1" type="ORF">SBOR_6008</name>
</gene>
<dbReference type="EMBL" id="AYSA01000304">
    <property type="protein sequence ID" value="ESZ93579.1"/>
    <property type="molecule type" value="Genomic_DNA"/>
</dbReference>
<evidence type="ECO:0000313" key="1">
    <source>
        <dbReference type="EMBL" id="ESZ93579.1"/>
    </source>
</evidence>
<keyword evidence="2" id="KW-1185">Reference proteome</keyword>
<accession>W9CFN3</accession>
<dbReference type="AlphaFoldDB" id="W9CFN3"/>
<name>W9CFN3_SCLBF</name>
<organism evidence="1 2">
    <name type="scientific">Sclerotinia borealis (strain F-4128)</name>
    <dbReference type="NCBI Taxonomy" id="1432307"/>
    <lineage>
        <taxon>Eukaryota</taxon>
        <taxon>Fungi</taxon>
        <taxon>Dikarya</taxon>
        <taxon>Ascomycota</taxon>
        <taxon>Pezizomycotina</taxon>
        <taxon>Leotiomycetes</taxon>
        <taxon>Helotiales</taxon>
        <taxon>Sclerotiniaceae</taxon>
        <taxon>Sclerotinia</taxon>
    </lineage>
</organism>